<sequence length="155" mass="17270">MLKRNFSIFIMACVVLLSTSCASIFTGAKRNVLFETEPSGAKVFVNGFEKGTTPTQIKVKADDKVHFRLDDFTERVVIMDSKFNLVAILNGFSIIGWGVDALTGSLKRVDTKYVKVTLEKEDKIAFLNSMQNGELTKVNVDEENKVIESVIVLNE</sequence>
<reference evidence="4" key="1">
    <citation type="journal article" date="2019" name="Int. J. Syst. Evol. Microbiol.">
        <title>The Global Catalogue of Microorganisms (GCM) 10K type strain sequencing project: providing services to taxonomists for standard genome sequencing and annotation.</title>
        <authorList>
            <consortium name="The Broad Institute Genomics Platform"/>
            <consortium name="The Broad Institute Genome Sequencing Center for Infectious Disease"/>
            <person name="Wu L."/>
            <person name="Ma J."/>
        </authorList>
    </citation>
    <scope>NUCLEOTIDE SEQUENCE [LARGE SCALE GENOMIC DNA]</scope>
    <source>
        <strain evidence="4">CCUG 56752</strain>
    </source>
</reference>
<dbReference type="PROSITE" id="PS51257">
    <property type="entry name" value="PROKAR_LIPOPROTEIN"/>
    <property type="match status" value="1"/>
</dbReference>
<organism evidence="3 4">
    <name type="scientific">Psychroflexus salinarum</name>
    <dbReference type="NCBI Taxonomy" id="546024"/>
    <lineage>
        <taxon>Bacteria</taxon>
        <taxon>Pseudomonadati</taxon>
        <taxon>Bacteroidota</taxon>
        <taxon>Flavobacteriia</taxon>
        <taxon>Flavobacteriales</taxon>
        <taxon>Flavobacteriaceae</taxon>
        <taxon>Psychroflexus</taxon>
    </lineage>
</organism>
<evidence type="ECO:0000313" key="4">
    <source>
        <dbReference type="Proteomes" id="UP001597049"/>
    </source>
</evidence>
<comment type="caution">
    <text evidence="3">The sequence shown here is derived from an EMBL/GenBank/DDBJ whole genome shotgun (WGS) entry which is preliminary data.</text>
</comment>
<dbReference type="EMBL" id="JBHTIV010000009">
    <property type="protein sequence ID" value="MFD0932522.1"/>
    <property type="molecule type" value="Genomic_DNA"/>
</dbReference>
<name>A0ABW3GPM4_9FLAO</name>
<dbReference type="Proteomes" id="UP001597049">
    <property type="component" value="Unassembled WGS sequence"/>
</dbReference>
<dbReference type="Pfam" id="PF08308">
    <property type="entry name" value="PEGA"/>
    <property type="match status" value="1"/>
</dbReference>
<dbReference type="InterPro" id="IPR013229">
    <property type="entry name" value="PEGA"/>
</dbReference>
<feature type="chain" id="PRO_5047422663" evidence="1">
    <location>
        <begin position="23"/>
        <end position="155"/>
    </location>
</feature>
<accession>A0ABW3GPM4</accession>
<keyword evidence="1" id="KW-0732">Signal</keyword>
<feature type="signal peptide" evidence="1">
    <location>
        <begin position="1"/>
        <end position="22"/>
    </location>
</feature>
<gene>
    <name evidence="3" type="ORF">ACFQ0R_07935</name>
</gene>
<dbReference type="RefSeq" id="WP_379657846.1">
    <property type="nucleotide sequence ID" value="NZ_JBHTIV010000009.1"/>
</dbReference>
<evidence type="ECO:0000259" key="2">
    <source>
        <dbReference type="Pfam" id="PF08308"/>
    </source>
</evidence>
<protein>
    <submittedName>
        <fullName evidence="3">PEGA domain-containing protein</fullName>
    </submittedName>
</protein>
<evidence type="ECO:0000313" key="3">
    <source>
        <dbReference type="EMBL" id="MFD0932522.1"/>
    </source>
</evidence>
<keyword evidence="4" id="KW-1185">Reference proteome</keyword>
<evidence type="ECO:0000256" key="1">
    <source>
        <dbReference type="SAM" id="SignalP"/>
    </source>
</evidence>
<feature type="domain" description="PEGA" evidence="2">
    <location>
        <begin position="34"/>
        <end position="61"/>
    </location>
</feature>
<proteinExistence type="predicted"/>